<dbReference type="EMBL" id="APMY01000003">
    <property type="protein sequence ID" value="EOM78496.1"/>
    <property type="molecule type" value="Genomic_DNA"/>
</dbReference>
<dbReference type="SUPFAM" id="SSF51735">
    <property type="entry name" value="NAD(P)-binding Rossmann-fold domains"/>
    <property type="match status" value="1"/>
</dbReference>
<dbReference type="PANTHER" id="PTHR43245">
    <property type="entry name" value="BIFUNCTIONAL POLYMYXIN RESISTANCE PROTEIN ARNA"/>
    <property type="match status" value="1"/>
</dbReference>
<dbReference type="Proteomes" id="UP000013525">
    <property type="component" value="Unassembled WGS sequence"/>
</dbReference>
<evidence type="ECO:0000259" key="1">
    <source>
        <dbReference type="Pfam" id="PF01370"/>
    </source>
</evidence>
<dbReference type="eggNOG" id="COG0451">
    <property type="taxonomic scope" value="Bacteria"/>
</dbReference>
<sequence length="338" mass="36766">MSTLRDGGTQMPRTLVTGSNGFLGRAVTAALRARGVPVIGLDLGEPRPDAPGPDVTEIGDVRDRGRLDEVFATHRPEVVVHLASIVNPGATTTAEQEYDVDVRGTRAVLDACLAHGVRRIVVSSSGAAYGYHSDNPDRITECAPLRGNDEFSYSRHKRLVEEMLAEHRDRDPQLEQVVFRIGTILGETVRNQITALFEGPRILEISGCDSPFVFVWDTDVAEVFARAVTGDRTGIFNVAGEGVVTVRDIAELTGTKTLTVPAWALAAALRVGRSLGLTEHGPERVGFLRYRPVLANDRLVNVFGYVPRYTSREAFEAYLAARRGESAQSSSGSGLRRR</sequence>
<evidence type="ECO:0000313" key="2">
    <source>
        <dbReference type="EMBL" id="EOM78496.1"/>
    </source>
</evidence>
<accession>R7WT89</accession>
<dbReference type="InterPro" id="IPR001509">
    <property type="entry name" value="Epimerase_deHydtase"/>
</dbReference>
<dbReference type="AlphaFoldDB" id="R7WT89"/>
<name>R7WT89_9NOCA</name>
<protein>
    <submittedName>
        <fullName evidence="2">UDP-glucose 4-epimerase</fullName>
    </submittedName>
</protein>
<feature type="domain" description="NAD-dependent epimerase/dehydratase" evidence="1">
    <location>
        <begin position="15"/>
        <end position="238"/>
    </location>
</feature>
<dbReference type="RefSeq" id="WP_010836113.1">
    <property type="nucleotide sequence ID" value="NZ_APMY01000003.1"/>
</dbReference>
<dbReference type="InterPro" id="IPR036291">
    <property type="entry name" value="NAD(P)-bd_dom_sf"/>
</dbReference>
<dbReference type="CDD" id="cd05240">
    <property type="entry name" value="UDP_G4E_3_SDR_e"/>
    <property type="match status" value="1"/>
</dbReference>
<evidence type="ECO:0000313" key="3">
    <source>
        <dbReference type="Proteomes" id="UP000013525"/>
    </source>
</evidence>
<dbReference type="InterPro" id="IPR050177">
    <property type="entry name" value="Lipid_A_modif_metabolic_enz"/>
</dbReference>
<proteinExistence type="predicted"/>
<dbReference type="Gene3D" id="3.40.50.720">
    <property type="entry name" value="NAD(P)-binding Rossmann-like Domain"/>
    <property type="match status" value="1"/>
</dbReference>
<gene>
    <name evidence="2" type="ORF">Rrhod_0032</name>
</gene>
<dbReference type="PATRIC" id="fig|1273125.3.peg.32"/>
<comment type="caution">
    <text evidence="2">The sequence shown here is derived from an EMBL/GenBank/DDBJ whole genome shotgun (WGS) entry which is preliminary data.</text>
</comment>
<dbReference type="PANTHER" id="PTHR43245:SF13">
    <property type="entry name" value="UDP-D-APIOSE_UDP-D-XYLOSE SYNTHASE 2"/>
    <property type="match status" value="1"/>
</dbReference>
<dbReference type="Pfam" id="PF01370">
    <property type="entry name" value="Epimerase"/>
    <property type="match status" value="1"/>
</dbReference>
<keyword evidence="3" id="KW-1185">Reference proteome</keyword>
<organism evidence="2 3">
    <name type="scientific">Rhodococcus rhodnii LMG 5362</name>
    <dbReference type="NCBI Taxonomy" id="1273125"/>
    <lineage>
        <taxon>Bacteria</taxon>
        <taxon>Bacillati</taxon>
        <taxon>Actinomycetota</taxon>
        <taxon>Actinomycetes</taxon>
        <taxon>Mycobacteriales</taxon>
        <taxon>Nocardiaceae</taxon>
        <taxon>Rhodococcus</taxon>
    </lineage>
</organism>
<reference evidence="2 3" key="1">
    <citation type="journal article" date="2013" name="Genome Announc.">
        <title>Draft Genome Sequence of Rhodococcus rhodnii Strain LMG5362, a Symbiont of Rhodnius prolixus (Hemiptera, Reduviidae, Triatominae), the Principle Vector of Trypanosoma cruzi.</title>
        <authorList>
            <person name="Pachebat J.A."/>
            <person name="van Keulen G."/>
            <person name="Whitten M.M."/>
            <person name="Girdwood S."/>
            <person name="Del Sol R."/>
            <person name="Dyson P.J."/>
            <person name="Facey P.D."/>
        </authorList>
    </citation>
    <scope>NUCLEOTIDE SEQUENCE [LARGE SCALE GENOMIC DNA]</scope>
    <source>
        <strain evidence="2 3">LMG 5362</strain>
    </source>
</reference>